<organism evidence="5 6">
    <name type="scientific">Hyalomma marginatum</name>
    <dbReference type="NCBI Taxonomy" id="34627"/>
    <lineage>
        <taxon>Eukaryota</taxon>
        <taxon>Metazoa</taxon>
        <taxon>Ecdysozoa</taxon>
        <taxon>Arthropoda</taxon>
        <taxon>Chelicerata</taxon>
        <taxon>Arachnida</taxon>
        <taxon>Acari</taxon>
        <taxon>Parasitiformes</taxon>
        <taxon>Ixodida</taxon>
        <taxon>Ixodoidea</taxon>
        <taxon>Ixodidae</taxon>
        <taxon>Hyalomminae</taxon>
        <taxon>Hyalomma</taxon>
    </lineage>
</organism>
<dbReference type="GO" id="GO:0004807">
    <property type="term" value="F:triose-phosphate isomerase activity"/>
    <property type="evidence" value="ECO:0007669"/>
    <property type="project" value="UniProtKB-EC"/>
</dbReference>
<dbReference type="PROSITE" id="PS00171">
    <property type="entry name" value="TIM_1"/>
    <property type="match status" value="1"/>
</dbReference>
<keyword evidence="4" id="KW-0312">Gluconeogenesis</keyword>
<keyword evidence="4" id="KW-0324">Glycolysis</keyword>
<dbReference type="InterPro" id="IPR035990">
    <property type="entry name" value="TIM_sf"/>
</dbReference>
<dbReference type="EC" id="5.3.1.1" evidence="4"/>
<comment type="catalytic activity">
    <reaction evidence="4">
        <text>D-glyceraldehyde 3-phosphate = dihydroxyacetone phosphate</text>
        <dbReference type="Rhea" id="RHEA:18585"/>
        <dbReference type="ChEBI" id="CHEBI:57642"/>
        <dbReference type="ChEBI" id="CHEBI:59776"/>
        <dbReference type="EC" id="5.3.1.1"/>
    </reaction>
</comment>
<keyword evidence="6" id="KW-1185">Reference proteome</keyword>
<comment type="pathway">
    <text evidence="4">Carbohydrate biosynthesis; gluconeogenesis.</text>
</comment>
<dbReference type="InterPro" id="IPR020861">
    <property type="entry name" value="Triosephosphate_isomerase_AS"/>
</dbReference>
<dbReference type="GO" id="GO:0046166">
    <property type="term" value="P:glyceraldehyde-3-phosphate biosynthetic process"/>
    <property type="evidence" value="ECO:0007669"/>
    <property type="project" value="TreeGrafter"/>
</dbReference>
<comment type="pathway">
    <text evidence="4">Carbohydrate degradation; glycolysis; D-glyceraldehyde 3-phosphate from glycerone phosphate: step 1/1.</text>
</comment>
<dbReference type="GO" id="GO:0006094">
    <property type="term" value="P:gluconeogenesis"/>
    <property type="evidence" value="ECO:0007669"/>
    <property type="project" value="UniProtKB-KW"/>
</dbReference>
<evidence type="ECO:0000313" key="5">
    <source>
        <dbReference type="EMBL" id="CAG7598731.1"/>
    </source>
</evidence>
<reference evidence="5" key="1">
    <citation type="submission" date="2021-06" db="EMBL/GenBank/DDBJ databases">
        <authorList>
            <person name="Nardi T."/>
            <person name="Nardi T."/>
        </authorList>
    </citation>
    <scope>NUCLEOTIDE SEQUENCE</scope>
</reference>
<comment type="caution">
    <text evidence="5">The sequence shown here is derived from an EMBL/GenBank/DDBJ whole genome shotgun (WGS) entry which is preliminary data.</text>
</comment>
<sequence>MTKKLVVANWKMNIFLREAVTLLKSINIEDLHKSLVICPSFIYIPTLVDAFKKLDFGAQDCSANDLGAYTGEIAASMLYEIGCKYVIIGHSERRISCGEDNQTVGRKLIKALESKITPIICVGEPLKVRNQDSTLEYLFKQLEEIGVSRNKKFVIAYEPIWAIGSGFTPSVDEIKAIFNKIKGAYPYLQLLYGGSVGPENADEFFGIDVLDGLLVGGASLSAQKLNQILS</sequence>
<evidence type="ECO:0000256" key="2">
    <source>
        <dbReference type="ARBA" id="ARBA00011738"/>
    </source>
</evidence>
<dbReference type="Proteomes" id="UP000837675">
    <property type="component" value="Unassembled WGS sequence"/>
</dbReference>
<protein>
    <recommendedName>
        <fullName evidence="4">Triosephosphate isomerase</fullName>
        <ecNumber evidence="4">5.3.1.1</ecNumber>
    </recommendedName>
</protein>
<dbReference type="AlphaFoldDB" id="A0A8S4C1E2"/>
<accession>A0A8S4C1E2</accession>
<dbReference type="PANTHER" id="PTHR21139:SF42">
    <property type="entry name" value="TRIOSEPHOSPHATE ISOMERASE"/>
    <property type="match status" value="1"/>
</dbReference>
<comment type="similarity">
    <text evidence="1 4">Belongs to the triosephosphate isomerase family.</text>
</comment>
<dbReference type="CDD" id="cd00311">
    <property type="entry name" value="TIM"/>
    <property type="match status" value="1"/>
</dbReference>
<dbReference type="Pfam" id="PF00121">
    <property type="entry name" value="TIM"/>
    <property type="match status" value="1"/>
</dbReference>
<evidence type="ECO:0000256" key="4">
    <source>
        <dbReference type="RuleBase" id="RU363013"/>
    </source>
</evidence>
<evidence type="ECO:0000313" key="6">
    <source>
        <dbReference type="Proteomes" id="UP000837675"/>
    </source>
</evidence>
<dbReference type="GO" id="GO:0019563">
    <property type="term" value="P:glycerol catabolic process"/>
    <property type="evidence" value="ECO:0007669"/>
    <property type="project" value="TreeGrafter"/>
</dbReference>
<gene>
    <name evidence="5" type="ORF">MHYMCMPASI_01039</name>
</gene>
<evidence type="ECO:0000256" key="3">
    <source>
        <dbReference type="ARBA" id="ARBA00023235"/>
    </source>
</evidence>
<dbReference type="GO" id="GO:0006096">
    <property type="term" value="P:glycolytic process"/>
    <property type="evidence" value="ECO:0007669"/>
    <property type="project" value="UniProtKB-KW"/>
</dbReference>
<dbReference type="EMBL" id="CAJVAF010000337">
    <property type="protein sequence ID" value="CAG7598731.1"/>
    <property type="molecule type" value="Genomic_DNA"/>
</dbReference>
<dbReference type="PROSITE" id="PS51440">
    <property type="entry name" value="TIM_2"/>
    <property type="match status" value="1"/>
</dbReference>
<evidence type="ECO:0000256" key="1">
    <source>
        <dbReference type="ARBA" id="ARBA00007422"/>
    </source>
</evidence>
<dbReference type="NCBIfam" id="TIGR00419">
    <property type="entry name" value="tim"/>
    <property type="match status" value="1"/>
</dbReference>
<keyword evidence="3 4" id="KW-0413">Isomerase</keyword>
<comment type="subunit">
    <text evidence="2">Homodimer.</text>
</comment>
<proteinExistence type="inferred from homology"/>
<dbReference type="InterPro" id="IPR000652">
    <property type="entry name" value="Triosephosphate_isomerase"/>
</dbReference>
<dbReference type="InterPro" id="IPR013785">
    <property type="entry name" value="Aldolase_TIM"/>
</dbReference>
<dbReference type="Gene3D" id="3.20.20.70">
    <property type="entry name" value="Aldolase class I"/>
    <property type="match status" value="1"/>
</dbReference>
<name>A0A8S4C1E2_9ACAR</name>
<dbReference type="SUPFAM" id="SSF51351">
    <property type="entry name" value="Triosephosphate isomerase (TIM)"/>
    <property type="match status" value="1"/>
</dbReference>
<dbReference type="GO" id="GO:0005829">
    <property type="term" value="C:cytosol"/>
    <property type="evidence" value="ECO:0007669"/>
    <property type="project" value="TreeGrafter"/>
</dbReference>
<dbReference type="PANTHER" id="PTHR21139">
    <property type="entry name" value="TRIOSEPHOSPHATE ISOMERASE"/>
    <property type="match status" value="1"/>
</dbReference>